<evidence type="ECO:0000313" key="10">
    <source>
        <dbReference type="EMBL" id="MFC4661435.1"/>
    </source>
</evidence>
<feature type="region of interest" description="Disordered" evidence="7">
    <location>
        <begin position="225"/>
        <end position="256"/>
    </location>
</feature>
<evidence type="ECO:0000313" key="11">
    <source>
        <dbReference type="Proteomes" id="UP001595988"/>
    </source>
</evidence>
<evidence type="ECO:0000256" key="4">
    <source>
        <dbReference type="ARBA" id="ARBA00022737"/>
    </source>
</evidence>
<dbReference type="SUPFAM" id="SSF54106">
    <property type="entry name" value="LysM domain"/>
    <property type="match status" value="3"/>
</dbReference>
<feature type="domain" description="LysM" evidence="8">
    <location>
        <begin position="29"/>
        <end position="72"/>
    </location>
</feature>
<keyword evidence="5" id="KW-0378">Hydrolase</keyword>
<feature type="region of interest" description="Disordered" evidence="7">
    <location>
        <begin position="147"/>
        <end position="181"/>
    </location>
</feature>
<comment type="caution">
    <text evidence="10">The sequence shown here is derived from an EMBL/GenBank/DDBJ whole genome shotgun (WGS) entry which is preliminary data.</text>
</comment>
<dbReference type="PROSITE" id="PS51935">
    <property type="entry name" value="NLPC_P60"/>
    <property type="match status" value="1"/>
</dbReference>
<evidence type="ECO:0000256" key="3">
    <source>
        <dbReference type="ARBA" id="ARBA00022729"/>
    </source>
</evidence>
<dbReference type="PANTHER" id="PTHR47053">
    <property type="entry name" value="MUREIN DD-ENDOPEPTIDASE MEPH-RELATED"/>
    <property type="match status" value="1"/>
</dbReference>
<evidence type="ECO:0000256" key="1">
    <source>
        <dbReference type="ARBA" id="ARBA00007074"/>
    </source>
</evidence>
<dbReference type="InterPro" id="IPR051202">
    <property type="entry name" value="Peptidase_C40"/>
</dbReference>
<evidence type="ECO:0000256" key="7">
    <source>
        <dbReference type="SAM" id="MobiDB-lite"/>
    </source>
</evidence>
<dbReference type="SUPFAM" id="SSF54001">
    <property type="entry name" value="Cysteine proteinases"/>
    <property type="match status" value="1"/>
</dbReference>
<protein>
    <submittedName>
        <fullName evidence="10">LysM peptidoglycan-binding domain-containing protein</fullName>
    </submittedName>
</protein>
<keyword evidence="3" id="KW-0732">Signal</keyword>
<dbReference type="PROSITE" id="PS51782">
    <property type="entry name" value="LYSM"/>
    <property type="match status" value="3"/>
</dbReference>
<dbReference type="RefSeq" id="WP_379542196.1">
    <property type="nucleotide sequence ID" value="NZ_JBHSFT010000004.1"/>
</dbReference>
<dbReference type="CDD" id="cd00118">
    <property type="entry name" value="LysM"/>
    <property type="match status" value="3"/>
</dbReference>
<comment type="similarity">
    <text evidence="1">Belongs to the peptidase C40 family.</text>
</comment>
<dbReference type="Pfam" id="PF01476">
    <property type="entry name" value="LysM"/>
    <property type="match status" value="3"/>
</dbReference>
<feature type="domain" description="NlpC/P60" evidence="9">
    <location>
        <begin position="258"/>
        <end position="379"/>
    </location>
</feature>
<evidence type="ECO:0000259" key="8">
    <source>
        <dbReference type="PROSITE" id="PS51782"/>
    </source>
</evidence>
<feature type="compositionally biased region" description="Low complexity" evidence="7">
    <location>
        <begin position="147"/>
        <end position="180"/>
    </location>
</feature>
<evidence type="ECO:0000256" key="2">
    <source>
        <dbReference type="ARBA" id="ARBA00022670"/>
    </source>
</evidence>
<dbReference type="SMART" id="SM00257">
    <property type="entry name" value="LysM"/>
    <property type="match status" value="3"/>
</dbReference>
<proteinExistence type="inferred from homology"/>
<accession>A0ABV9JUK5</accession>
<dbReference type="PANTHER" id="PTHR47053:SF1">
    <property type="entry name" value="MUREIN DD-ENDOPEPTIDASE MEPH-RELATED"/>
    <property type="match status" value="1"/>
</dbReference>
<dbReference type="EMBL" id="JBHSFT010000004">
    <property type="protein sequence ID" value="MFC4661435.1"/>
    <property type="molecule type" value="Genomic_DNA"/>
</dbReference>
<feature type="domain" description="LysM" evidence="8">
    <location>
        <begin position="102"/>
        <end position="145"/>
    </location>
</feature>
<dbReference type="Gene3D" id="3.10.350.10">
    <property type="entry name" value="LysM domain"/>
    <property type="match status" value="3"/>
</dbReference>
<keyword evidence="11" id="KW-1185">Reference proteome</keyword>
<dbReference type="Pfam" id="PF00877">
    <property type="entry name" value="NLPC_P60"/>
    <property type="match status" value="1"/>
</dbReference>
<dbReference type="InterPro" id="IPR036779">
    <property type="entry name" value="LysM_dom_sf"/>
</dbReference>
<sequence>MANKKIIFSVTASAAIASAFVATDSADAASYKVKSGDNLWKIAQSQGTTVSKLKSINNLSSDLIFPNQVLQTTGSSSSNSSSGSSSSSSSSSNSSSSSSSGSTYTVKSGDTLSGIASRHGISLNNLMKWNNLSTTLIYPGNKLTVSSGGSSSSSSSNSSSSSSNPSSGSSSSGSSSSSSSTYKVKSGDSLSKIASQHGTTVSKLKSLNNLSSDLIIAGQTLKVNGSSSSSSSSSNSSSSNSSSGSSNSSSSSSSSSAGYNVDTLISVGKSQQGDPYVWGGSSPGGFDCSGFIYYAYNQAGKNIPRTSVAGYYDRAQTISNPQVGDLVFFSGTYKSGPSHMGIYVGNNQFLHAGSSTGVTITSLDNPYWSSHFDSFKRFY</sequence>
<evidence type="ECO:0000256" key="6">
    <source>
        <dbReference type="ARBA" id="ARBA00022807"/>
    </source>
</evidence>
<reference evidence="11" key="1">
    <citation type="journal article" date="2019" name="Int. J. Syst. Evol. Microbiol.">
        <title>The Global Catalogue of Microorganisms (GCM) 10K type strain sequencing project: providing services to taxonomists for standard genome sequencing and annotation.</title>
        <authorList>
            <consortium name="The Broad Institute Genomics Platform"/>
            <consortium name="The Broad Institute Genome Sequencing Center for Infectious Disease"/>
            <person name="Wu L."/>
            <person name="Ma J."/>
        </authorList>
    </citation>
    <scope>NUCLEOTIDE SEQUENCE [LARGE SCALE GENOMIC DNA]</scope>
    <source>
        <strain evidence="11">CCUG 37257</strain>
    </source>
</reference>
<dbReference type="Proteomes" id="UP001595988">
    <property type="component" value="Unassembled WGS sequence"/>
</dbReference>
<keyword evidence="2" id="KW-0645">Protease</keyword>
<organism evidence="10 11">
    <name type="scientific">Oceanobacillus aidingensis</name>
    <dbReference type="NCBI Taxonomy" id="645964"/>
    <lineage>
        <taxon>Bacteria</taxon>
        <taxon>Bacillati</taxon>
        <taxon>Bacillota</taxon>
        <taxon>Bacilli</taxon>
        <taxon>Bacillales</taxon>
        <taxon>Bacillaceae</taxon>
        <taxon>Oceanobacillus</taxon>
    </lineage>
</organism>
<feature type="compositionally biased region" description="Low complexity" evidence="7">
    <location>
        <begin position="74"/>
        <end position="102"/>
    </location>
</feature>
<dbReference type="InterPro" id="IPR000064">
    <property type="entry name" value="NLP_P60_dom"/>
</dbReference>
<name>A0ABV9JUK5_9BACI</name>
<keyword evidence="4" id="KW-0677">Repeat</keyword>
<feature type="domain" description="LysM" evidence="8">
    <location>
        <begin position="180"/>
        <end position="223"/>
    </location>
</feature>
<feature type="region of interest" description="Disordered" evidence="7">
    <location>
        <begin position="74"/>
        <end position="106"/>
    </location>
</feature>
<dbReference type="InterPro" id="IPR018392">
    <property type="entry name" value="LysM"/>
</dbReference>
<evidence type="ECO:0000256" key="5">
    <source>
        <dbReference type="ARBA" id="ARBA00022801"/>
    </source>
</evidence>
<dbReference type="Gene3D" id="3.90.1720.10">
    <property type="entry name" value="endopeptidase domain like (from Nostoc punctiforme)"/>
    <property type="match status" value="1"/>
</dbReference>
<gene>
    <name evidence="10" type="ORF">ACFO3P_04240</name>
</gene>
<evidence type="ECO:0000259" key="9">
    <source>
        <dbReference type="PROSITE" id="PS51935"/>
    </source>
</evidence>
<dbReference type="InterPro" id="IPR038765">
    <property type="entry name" value="Papain-like_cys_pep_sf"/>
</dbReference>
<keyword evidence="6" id="KW-0788">Thiol protease</keyword>